<keyword evidence="5 8" id="KW-0812">Transmembrane</keyword>
<evidence type="ECO:0000313" key="9">
    <source>
        <dbReference type="EMBL" id="OOR27460.1"/>
    </source>
</evidence>
<protein>
    <submittedName>
        <fullName evidence="9">Uncharacterized protein</fullName>
    </submittedName>
</protein>
<feature type="transmembrane region" description="Helical" evidence="8">
    <location>
        <begin position="223"/>
        <end position="242"/>
    </location>
</feature>
<sequence length="480" mass="54696">MSAFLKGLSSFSTRTIYMIYSIFAITLIVSYFTDFQQENYVVILCGFLFLCSIGVVILRKGSSYLEKYNEESVFLVLLLLCLGIKLSWVLVYRIQPLVDYATFYYTAEALSKDFVINSRYVALFPHIFGYSSFLSIFLKIFGSSYMIPPILNVVLTTICMGLIYFICRRIAGVKAAIIASVLWILLPSQTIYNMFAMSEPLYCAELLLIWAIIIIVHDKFLNINMIKLLCYAVLLGMLLAMMNMARPIAAVPIIALGIWLFVIDTKHIRERNILFKKGIYMGVIVAGYVLFSSLAQYYTTIRLGEEIATTPGYNIHVGFNEKNLGRWNEEDSALLIGYSEKAGWTANEVQKQMLEEAKDRIKDGNINFPKLFFDKFLVFLDDDSVAVEYANTVIDHKVRYITLCNMFYYFLIATSLFGALIAFKRRDKSLAFLICIYFIGLTLAQMIVEVAPRYHYSATLTMVILAALGICHTSKERTVN</sequence>
<evidence type="ECO:0000256" key="2">
    <source>
        <dbReference type="ARBA" id="ARBA00022475"/>
    </source>
</evidence>
<feature type="transmembrane region" description="Helical" evidence="8">
    <location>
        <begin position="198"/>
        <end position="216"/>
    </location>
</feature>
<dbReference type="GO" id="GO:0009103">
    <property type="term" value="P:lipopolysaccharide biosynthetic process"/>
    <property type="evidence" value="ECO:0007669"/>
    <property type="project" value="UniProtKB-ARBA"/>
</dbReference>
<feature type="transmembrane region" description="Helical" evidence="8">
    <location>
        <begin position="173"/>
        <end position="192"/>
    </location>
</feature>
<evidence type="ECO:0000256" key="5">
    <source>
        <dbReference type="ARBA" id="ARBA00022692"/>
    </source>
</evidence>
<proteinExistence type="predicted"/>
<keyword evidence="3" id="KW-0328">Glycosyltransferase</keyword>
<name>A0A1S9UZ08_BACCE</name>
<feature type="transmembrane region" description="Helical" evidence="8">
    <location>
        <begin position="40"/>
        <end position="58"/>
    </location>
</feature>
<comment type="subcellular location">
    <subcellularLocation>
        <location evidence="1">Cell membrane</location>
        <topology evidence="1">Multi-pass membrane protein</topology>
    </subcellularLocation>
</comment>
<feature type="transmembrane region" description="Helical" evidence="8">
    <location>
        <begin position="73"/>
        <end position="92"/>
    </location>
</feature>
<comment type="caution">
    <text evidence="9">The sequence shown here is derived from an EMBL/GenBank/DDBJ whole genome shotgun (WGS) entry which is preliminary data.</text>
</comment>
<dbReference type="AlphaFoldDB" id="A0A1S9UZ08"/>
<feature type="transmembrane region" description="Helical" evidence="8">
    <location>
        <begin position="454"/>
        <end position="471"/>
    </location>
</feature>
<keyword evidence="4" id="KW-0808">Transferase</keyword>
<dbReference type="GO" id="GO:0016763">
    <property type="term" value="F:pentosyltransferase activity"/>
    <property type="evidence" value="ECO:0007669"/>
    <property type="project" value="TreeGrafter"/>
</dbReference>
<dbReference type="PANTHER" id="PTHR33908:SF11">
    <property type="entry name" value="MEMBRANE PROTEIN"/>
    <property type="match status" value="1"/>
</dbReference>
<feature type="transmembrane region" description="Helical" evidence="8">
    <location>
        <begin position="406"/>
        <end position="423"/>
    </location>
</feature>
<dbReference type="Proteomes" id="UP000191124">
    <property type="component" value="Unassembled WGS sequence"/>
</dbReference>
<feature type="transmembrane region" description="Helical" evidence="8">
    <location>
        <begin position="278"/>
        <end position="298"/>
    </location>
</feature>
<organism evidence="9 10">
    <name type="scientific">Bacillus cereus</name>
    <dbReference type="NCBI Taxonomy" id="1396"/>
    <lineage>
        <taxon>Bacteria</taxon>
        <taxon>Bacillati</taxon>
        <taxon>Bacillota</taxon>
        <taxon>Bacilli</taxon>
        <taxon>Bacillales</taxon>
        <taxon>Bacillaceae</taxon>
        <taxon>Bacillus</taxon>
        <taxon>Bacillus cereus group</taxon>
    </lineage>
</organism>
<evidence type="ECO:0000256" key="4">
    <source>
        <dbReference type="ARBA" id="ARBA00022679"/>
    </source>
</evidence>
<feature type="transmembrane region" description="Helical" evidence="8">
    <location>
        <begin position="15"/>
        <end position="33"/>
    </location>
</feature>
<evidence type="ECO:0000313" key="10">
    <source>
        <dbReference type="Proteomes" id="UP000191124"/>
    </source>
</evidence>
<keyword evidence="7 8" id="KW-0472">Membrane</keyword>
<evidence type="ECO:0000256" key="8">
    <source>
        <dbReference type="SAM" id="Phobius"/>
    </source>
</evidence>
<feature type="transmembrane region" description="Helical" evidence="8">
    <location>
        <begin position="147"/>
        <end position="166"/>
    </location>
</feature>
<keyword evidence="6 8" id="KW-1133">Transmembrane helix</keyword>
<dbReference type="PANTHER" id="PTHR33908">
    <property type="entry name" value="MANNOSYLTRANSFERASE YKCB-RELATED"/>
    <property type="match status" value="1"/>
</dbReference>
<feature type="transmembrane region" description="Helical" evidence="8">
    <location>
        <begin position="248"/>
        <end position="266"/>
    </location>
</feature>
<evidence type="ECO:0000256" key="1">
    <source>
        <dbReference type="ARBA" id="ARBA00004651"/>
    </source>
</evidence>
<evidence type="ECO:0000256" key="7">
    <source>
        <dbReference type="ARBA" id="ARBA00023136"/>
    </source>
</evidence>
<dbReference type="GO" id="GO:0005886">
    <property type="term" value="C:plasma membrane"/>
    <property type="evidence" value="ECO:0007669"/>
    <property type="project" value="UniProtKB-SubCell"/>
</dbReference>
<keyword evidence="2" id="KW-1003">Cell membrane</keyword>
<dbReference type="EMBL" id="MUAL01000014">
    <property type="protein sequence ID" value="OOR27460.1"/>
    <property type="molecule type" value="Genomic_DNA"/>
</dbReference>
<evidence type="ECO:0000256" key="3">
    <source>
        <dbReference type="ARBA" id="ARBA00022676"/>
    </source>
</evidence>
<gene>
    <name evidence="9" type="ORF">BW892_11065</name>
</gene>
<feature type="transmembrane region" description="Helical" evidence="8">
    <location>
        <begin position="120"/>
        <end position="141"/>
    </location>
</feature>
<reference evidence="9 10" key="1">
    <citation type="submission" date="2017-01" db="EMBL/GenBank/DDBJ databases">
        <title>Bacillus cereus isolates.</title>
        <authorList>
            <person name="Beno S.M."/>
        </authorList>
    </citation>
    <scope>NUCLEOTIDE SEQUENCE [LARGE SCALE GENOMIC DNA]</scope>
    <source>
        <strain evidence="9 10">FSL M7-1219</strain>
    </source>
</reference>
<evidence type="ECO:0000256" key="6">
    <source>
        <dbReference type="ARBA" id="ARBA00022989"/>
    </source>
</evidence>
<accession>A0A1S9UZ08</accession>
<dbReference type="RefSeq" id="WP_078180486.1">
    <property type="nucleotide sequence ID" value="NZ_MUAL01000014.1"/>
</dbReference>
<feature type="transmembrane region" description="Helical" evidence="8">
    <location>
        <begin position="430"/>
        <end position="448"/>
    </location>
</feature>
<dbReference type="InterPro" id="IPR050297">
    <property type="entry name" value="LipidA_mod_glycosyltrf_83"/>
</dbReference>